<proteinExistence type="predicted"/>
<protein>
    <submittedName>
        <fullName evidence="8">Ribonucleotide-diphosphate reductase subunit alpha</fullName>
    </submittedName>
</protein>
<feature type="transmembrane region" description="Helical" evidence="7">
    <location>
        <begin position="181"/>
        <end position="204"/>
    </location>
</feature>
<feature type="region of interest" description="Disordered" evidence="6">
    <location>
        <begin position="1"/>
        <end position="20"/>
    </location>
</feature>
<evidence type="ECO:0000256" key="4">
    <source>
        <dbReference type="ARBA" id="ARBA00022989"/>
    </source>
</evidence>
<dbReference type="PANTHER" id="PTHR32196:SF72">
    <property type="entry name" value="RIBOSE IMPORT PERMEASE PROTEIN RBSC"/>
    <property type="match status" value="1"/>
</dbReference>
<gene>
    <name evidence="8" type="ORF">KDK_01180</name>
</gene>
<comment type="subcellular location">
    <subcellularLocation>
        <location evidence="1">Cell membrane</location>
        <topology evidence="1">Multi-pass membrane protein</topology>
    </subcellularLocation>
</comment>
<dbReference type="PANTHER" id="PTHR32196">
    <property type="entry name" value="ABC TRANSPORTER PERMEASE PROTEIN YPHD-RELATED-RELATED"/>
    <property type="match status" value="1"/>
</dbReference>
<feature type="transmembrane region" description="Helical" evidence="7">
    <location>
        <begin position="314"/>
        <end position="330"/>
    </location>
</feature>
<reference evidence="9" key="1">
    <citation type="submission" date="2018-12" db="EMBL/GenBank/DDBJ databases">
        <title>Tengunoibacter tsumagoiensis gen. nov., sp. nov., Dictyobacter kobayashii sp. nov., D. alpinus sp. nov., and D. joshuensis sp. nov. and description of Dictyobacteraceae fam. nov. within the order Ktedonobacterales isolated from Tengu-no-mugimeshi.</title>
        <authorList>
            <person name="Wang C.M."/>
            <person name="Zheng Y."/>
            <person name="Sakai Y."/>
            <person name="Toyoda A."/>
            <person name="Minakuchi Y."/>
            <person name="Abe K."/>
            <person name="Yokota A."/>
            <person name="Yabe S."/>
        </authorList>
    </citation>
    <scope>NUCLEOTIDE SEQUENCE [LARGE SCALE GENOMIC DNA]</scope>
    <source>
        <strain evidence="9">Uno11</strain>
    </source>
</reference>
<evidence type="ECO:0000313" key="9">
    <source>
        <dbReference type="Proteomes" id="UP000287188"/>
    </source>
</evidence>
<dbReference type="RefSeq" id="WP_126548234.1">
    <property type="nucleotide sequence ID" value="NZ_BIFS01000001.1"/>
</dbReference>
<feature type="transmembrane region" description="Helical" evidence="7">
    <location>
        <begin position="71"/>
        <end position="104"/>
    </location>
</feature>
<feature type="transmembrane region" description="Helical" evidence="7">
    <location>
        <begin position="235"/>
        <end position="257"/>
    </location>
</feature>
<evidence type="ECO:0000256" key="3">
    <source>
        <dbReference type="ARBA" id="ARBA00022692"/>
    </source>
</evidence>
<feature type="transmembrane region" description="Helical" evidence="7">
    <location>
        <begin position="144"/>
        <end position="169"/>
    </location>
</feature>
<accession>A0A402AB36</accession>
<dbReference type="AlphaFoldDB" id="A0A402AB36"/>
<dbReference type="CDD" id="cd06579">
    <property type="entry name" value="TM_PBP1_transp_AraH_like"/>
    <property type="match status" value="1"/>
</dbReference>
<dbReference type="GO" id="GO:0005886">
    <property type="term" value="C:plasma membrane"/>
    <property type="evidence" value="ECO:0007669"/>
    <property type="project" value="UniProtKB-SubCell"/>
</dbReference>
<keyword evidence="3 7" id="KW-0812">Transmembrane</keyword>
<keyword evidence="2" id="KW-1003">Cell membrane</keyword>
<sequence>MGTIKNTQAVNTTTKGTGAAEAKDTSMRGRAYRLWQQLSMALVLLILCIIMAIFAPHFLEFGNLLNVARQVSINAVLAAGMTFVILTGGIDLSVGSALALAGVLAVGLDAIGVPGFFAVLGGIITGALCGLLNGVLIAKLKLPAFIVTLGALTYLRGLAYVTTGAYPLIKTDLSFGFLGGGSLGPIPMPVIIALIVFIISYIVLTRTTFGRHVYAIGGNEQAARLSGIRVDWDVLWVYTISGICAGIAGIIFSARLLSAQPTGGQGYELDAIAAVILGGTSFVGGVGSIVGTLIGVLIIGVLNDGLVLMNVPFFYQQIIKGAVIVIAVLIDRFRAGRAIA</sequence>
<evidence type="ECO:0000313" key="8">
    <source>
        <dbReference type="EMBL" id="GCE16318.1"/>
    </source>
</evidence>
<name>A0A402AB36_9CHLR</name>
<dbReference type="Proteomes" id="UP000287188">
    <property type="component" value="Unassembled WGS sequence"/>
</dbReference>
<dbReference type="EMBL" id="BIFS01000001">
    <property type="protein sequence ID" value="GCE16318.1"/>
    <property type="molecule type" value="Genomic_DNA"/>
</dbReference>
<keyword evidence="9" id="KW-1185">Reference proteome</keyword>
<evidence type="ECO:0000256" key="7">
    <source>
        <dbReference type="SAM" id="Phobius"/>
    </source>
</evidence>
<keyword evidence="4 7" id="KW-1133">Transmembrane helix</keyword>
<dbReference type="Pfam" id="PF02653">
    <property type="entry name" value="BPD_transp_2"/>
    <property type="match status" value="1"/>
</dbReference>
<feature type="transmembrane region" description="Helical" evidence="7">
    <location>
        <begin position="116"/>
        <end position="138"/>
    </location>
</feature>
<evidence type="ECO:0000256" key="1">
    <source>
        <dbReference type="ARBA" id="ARBA00004651"/>
    </source>
</evidence>
<dbReference type="GO" id="GO:0022857">
    <property type="term" value="F:transmembrane transporter activity"/>
    <property type="evidence" value="ECO:0007669"/>
    <property type="project" value="InterPro"/>
</dbReference>
<keyword evidence="5 7" id="KW-0472">Membrane</keyword>
<evidence type="ECO:0000256" key="6">
    <source>
        <dbReference type="SAM" id="MobiDB-lite"/>
    </source>
</evidence>
<feature type="transmembrane region" description="Helical" evidence="7">
    <location>
        <begin position="269"/>
        <end position="302"/>
    </location>
</feature>
<evidence type="ECO:0000256" key="2">
    <source>
        <dbReference type="ARBA" id="ARBA00022475"/>
    </source>
</evidence>
<dbReference type="OrthoDB" id="9797838at2"/>
<evidence type="ECO:0000256" key="5">
    <source>
        <dbReference type="ARBA" id="ARBA00023136"/>
    </source>
</evidence>
<organism evidence="8 9">
    <name type="scientific">Dictyobacter kobayashii</name>
    <dbReference type="NCBI Taxonomy" id="2014872"/>
    <lineage>
        <taxon>Bacteria</taxon>
        <taxon>Bacillati</taxon>
        <taxon>Chloroflexota</taxon>
        <taxon>Ktedonobacteria</taxon>
        <taxon>Ktedonobacterales</taxon>
        <taxon>Dictyobacteraceae</taxon>
        <taxon>Dictyobacter</taxon>
    </lineage>
</organism>
<feature type="compositionally biased region" description="Polar residues" evidence="6">
    <location>
        <begin position="1"/>
        <end position="11"/>
    </location>
</feature>
<dbReference type="InterPro" id="IPR001851">
    <property type="entry name" value="ABC_transp_permease"/>
</dbReference>
<feature type="transmembrane region" description="Helical" evidence="7">
    <location>
        <begin position="38"/>
        <end position="59"/>
    </location>
</feature>
<comment type="caution">
    <text evidence="8">The sequence shown here is derived from an EMBL/GenBank/DDBJ whole genome shotgun (WGS) entry which is preliminary data.</text>
</comment>